<keyword evidence="2" id="KW-1185">Reference proteome</keyword>
<protein>
    <submittedName>
        <fullName evidence="1">Uncharacterized protein</fullName>
    </submittedName>
</protein>
<dbReference type="EMBL" id="VSRR010000409">
    <property type="protein sequence ID" value="MPC15230.1"/>
    <property type="molecule type" value="Genomic_DNA"/>
</dbReference>
<evidence type="ECO:0000313" key="2">
    <source>
        <dbReference type="Proteomes" id="UP000324222"/>
    </source>
</evidence>
<sequence length="63" mass="6773">MVTILDSANTSVNSLHAQVEEDRETCRREERSHFLWVGVLKLGGDGQGLATCDPGSSSIPTSI</sequence>
<evidence type="ECO:0000313" key="1">
    <source>
        <dbReference type="EMBL" id="MPC15230.1"/>
    </source>
</evidence>
<gene>
    <name evidence="1" type="ORF">E2C01_008015</name>
</gene>
<organism evidence="1 2">
    <name type="scientific">Portunus trituberculatus</name>
    <name type="common">Swimming crab</name>
    <name type="synonym">Neptunus trituberculatus</name>
    <dbReference type="NCBI Taxonomy" id="210409"/>
    <lineage>
        <taxon>Eukaryota</taxon>
        <taxon>Metazoa</taxon>
        <taxon>Ecdysozoa</taxon>
        <taxon>Arthropoda</taxon>
        <taxon>Crustacea</taxon>
        <taxon>Multicrustacea</taxon>
        <taxon>Malacostraca</taxon>
        <taxon>Eumalacostraca</taxon>
        <taxon>Eucarida</taxon>
        <taxon>Decapoda</taxon>
        <taxon>Pleocyemata</taxon>
        <taxon>Brachyura</taxon>
        <taxon>Eubrachyura</taxon>
        <taxon>Portunoidea</taxon>
        <taxon>Portunidae</taxon>
        <taxon>Portuninae</taxon>
        <taxon>Portunus</taxon>
    </lineage>
</organism>
<dbReference type="Proteomes" id="UP000324222">
    <property type="component" value="Unassembled WGS sequence"/>
</dbReference>
<name>A0A5B7D0I2_PORTR</name>
<proteinExistence type="predicted"/>
<accession>A0A5B7D0I2</accession>
<dbReference type="AlphaFoldDB" id="A0A5B7D0I2"/>
<comment type="caution">
    <text evidence="1">The sequence shown here is derived from an EMBL/GenBank/DDBJ whole genome shotgun (WGS) entry which is preliminary data.</text>
</comment>
<reference evidence="1 2" key="1">
    <citation type="submission" date="2019-05" db="EMBL/GenBank/DDBJ databases">
        <title>Another draft genome of Portunus trituberculatus and its Hox gene families provides insights of decapod evolution.</title>
        <authorList>
            <person name="Jeong J.-H."/>
            <person name="Song I."/>
            <person name="Kim S."/>
            <person name="Choi T."/>
            <person name="Kim D."/>
            <person name="Ryu S."/>
            <person name="Kim W."/>
        </authorList>
    </citation>
    <scope>NUCLEOTIDE SEQUENCE [LARGE SCALE GENOMIC DNA]</scope>
    <source>
        <tissue evidence="1">Muscle</tissue>
    </source>
</reference>